<name>A0ABP9FWY5_9MICC</name>
<comment type="caution">
    <text evidence="4">The sequence shown here is derived from an EMBL/GenBank/DDBJ whole genome shotgun (WGS) entry which is preliminary data.</text>
</comment>
<organism evidence="4 5">
    <name type="scientific">Nesterenkonia rhizosphaerae</name>
    <dbReference type="NCBI Taxonomy" id="1348272"/>
    <lineage>
        <taxon>Bacteria</taxon>
        <taxon>Bacillati</taxon>
        <taxon>Actinomycetota</taxon>
        <taxon>Actinomycetes</taxon>
        <taxon>Micrococcales</taxon>
        <taxon>Micrococcaceae</taxon>
        <taxon>Nesterenkonia</taxon>
    </lineage>
</organism>
<dbReference type="RefSeq" id="WP_345476927.1">
    <property type="nucleotide sequence ID" value="NZ_BAABLW010000005.1"/>
</dbReference>
<gene>
    <name evidence="4" type="primary">gvpL</name>
    <name evidence="4" type="ORF">GCM10025790_09480</name>
</gene>
<keyword evidence="5" id="KW-1185">Reference proteome</keyword>
<accession>A0ABP9FWY5</accession>
<proteinExistence type="inferred from homology"/>
<dbReference type="PANTHER" id="PTHR36852:SF1">
    <property type="entry name" value="PROTEIN GVPL 2"/>
    <property type="match status" value="1"/>
</dbReference>
<dbReference type="PANTHER" id="PTHR36852">
    <property type="entry name" value="PROTEIN GVPL 2"/>
    <property type="match status" value="1"/>
</dbReference>
<evidence type="ECO:0000256" key="1">
    <source>
        <dbReference type="ARBA" id="ARBA00022987"/>
    </source>
</evidence>
<dbReference type="EMBL" id="BAABLW010000005">
    <property type="protein sequence ID" value="GAA4916370.1"/>
    <property type="molecule type" value="Genomic_DNA"/>
</dbReference>
<sequence length="275" mass="30207">MSPTAENPTSGNPFGEDRSTLYVYAIVPAPAPQPGVAGIDGSALEVVTAPSGLAAVVHDHQTGPYEGPDEDVKRWVLQHSEVVEDMWAQASSVLPVSFNVIVRPSAATGATATDQLQEWMTEAGEELHQVLTQLAGTSELRVEITLDQHQFAEDHEEVRHLRAEMESRPAGVRRLLEKRLDRLKRQLTDQAADELYPAYRSRIAAHCQRIQEYTNRQRPKGVVSLLTAACLVNADQVSDLGAELSLIQDELPTAQIRFLGPWPPYSFVDLAGPQT</sequence>
<evidence type="ECO:0000313" key="5">
    <source>
        <dbReference type="Proteomes" id="UP001500368"/>
    </source>
</evidence>
<comment type="subcellular location">
    <subcellularLocation>
        <location evidence="2">Gas vesicle</location>
    </subcellularLocation>
</comment>
<protein>
    <submittedName>
        <fullName evidence="4">Gas vesicle protein GvpL</fullName>
    </submittedName>
</protein>
<evidence type="ECO:0000313" key="4">
    <source>
        <dbReference type="EMBL" id="GAA4916370.1"/>
    </source>
</evidence>
<evidence type="ECO:0000256" key="2">
    <source>
        <dbReference type="ARBA" id="ARBA00035108"/>
    </source>
</evidence>
<reference evidence="5" key="1">
    <citation type="journal article" date="2019" name="Int. J. Syst. Evol. Microbiol.">
        <title>The Global Catalogue of Microorganisms (GCM) 10K type strain sequencing project: providing services to taxonomists for standard genome sequencing and annotation.</title>
        <authorList>
            <consortium name="The Broad Institute Genomics Platform"/>
            <consortium name="The Broad Institute Genome Sequencing Center for Infectious Disease"/>
            <person name="Wu L."/>
            <person name="Ma J."/>
        </authorList>
    </citation>
    <scope>NUCLEOTIDE SEQUENCE [LARGE SCALE GENOMIC DNA]</scope>
    <source>
        <strain evidence="5">JCM 19129</strain>
    </source>
</reference>
<comment type="similarity">
    <text evidence="3">Belongs to the gas vesicle GvpF/GvpL family.</text>
</comment>
<evidence type="ECO:0000256" key="3">
    <source>
        <dbReference type="ARBA" id="ARBA00035643"/>
    </source>
</evidence>
<dbReference type="Proteomes" id="UP001500368">
    <property type="component" value="Unassembled WGS sequence"/>
</dbReference>
<dbReference type="InterPro" id="IPR009430">
    <property type="entry name" value="GvpL/GvpF"/>
</dbReference>
<keyword evidence="1" id="KW-0304">Gas vesicle</keyword>
<dbReference type="Pfam" id="PF06386">
    <property type="entry name" value="GvpL_GvpF"/>
    <property type="match status" value="1"/>
</dbReference>